<dbReference type="STRING" id="869279.SE15_07985"/>
<keyword evidence="1" id="KW-0472">Membrane</keyword>
<keyword evidence="3" id="KW-1185">Reference proteome</keyword>
<name>A0A0P6YKW0_9CHLR</name>
<protein>
    <submittedName>
        <fullName evidence="2">Uncharacterized protein</fullName>
    </submittedName>
</protein>
<dbReference type="EMBL" id="LGKO01000004">
    <property type="protein sequence ID" value="KPL83184.1"/>
    <property type="molecule type" value="Genomic_DNA"/>
</dbReference>
<dbReference type="AlphaFoldDB" id="A0A0P6YKW0"/>
<gene>
    <name evidence="2" type="ORF">SE15_07985</name>
</gene>
<sequence>MRSNLWRFYLLMGVGGLLGEGLLMVLGILLGSIIGRGRGGGGLADLGLAILGALVGIALGAGLGVYLTRWRLGLPASPWRAWAGSGLAIVGLMALAEPLRLNQMAVVLWALLIGLPPVFAVLLSGWVVNRTR</sequence>
<evidence type="ECO:0000256" key="1">
    <source>
        <dbReference type="SAM" id="Phobius"/>
    </source>
</evidence>
<evidence type="ECO:0000313" key="3">
    <source>
        <dbReference type="Proteomes" id="UP000050544"/>
    </source>
</evidence>
<dbReference type="RefSeq" id="WP_054521588.1">
    <property type="nucleotide sequence ID" value="NZ_LGKO01000004.1"/>
</dbReference>
<proteinExistence type="predicted"/>
<feature type="transmembrane region" description="Helical" evidence="1">
    <location>
        <begin position="106"/>
        <end position="128"/>
    </location>
</feature>
<organism evidence="2 3">
    <name type="scientific">Thermanaerothrix daxensis</name>
    <dbReference type="NCBI Taxonomy" id="869279"/>
    <lineage>
        <taxon>Bacteria</taxon>
        <taxon>Bacillati</taxon>
        <taxon>Chloroflexota</taxon>
        <taxon>Anaerolineae</taxon>
        <taxon>Anaerolineales</taxon>
        <taxon>Anaerolineaceae</taxon>
        <taxon>Thermanaerothrix</taxon>
    </lineage>
</organism>
<feature type="transmembrane region" description="Helical" evidence="1">
    <location>
        <begin position="46"/>
        <end position="67"/>
    </location>
</feature>
<feature type="transmembrane region" description="Helical" evidence="1">
    <location>
        <begin position="6"/>
        <end position="34"/>
    </location>
</feature>
<keyword evidence="1" id="KW-1133">Transmembrane helix</keyword>
<reference evidence="2 3" key="1">
    <citation type="submission" date="2015-07" db="EMBL/GenBank/DDBJ databases">
        <title>Whole genome sequence of Thermanaerothrix daxensis DSM 23592.</title>
        <authorList>
            <person name="Hemp J."/>
            <person name="Ward L.M."/>
            <person name="Pace L.A."/>
            <person name="Fischer W.W."/>
        </authorList>
    </citation>
    <scope>NUCLEOTIDE SEQUENCE [LARGE SCALE GENOMIC DNA]</scope>
    <source>
        <strain evidence="2 3">GNS-1</strain>
    </source>
</reference>
<comment type="caution">
    <text evidence="2">The sequence shown here is derived from an EMBL/GenBank/DDBJ whole genome shotgun (WGS) entry which is preliminary data.</text>
</comment>
<keyword evidence="1" id="KW-0812">Transmembrane</keyword>
<feature type="transmembrane region" description="Helical" evidence="1">
    <location>
        <begin position="79"/>
        <end position="99"/>
    </location>
</feature>
<dbReference type="Proteomes" id="UP000050544">
    <property type="component" value="Unassembled WGS sequence"/>
</dbReference>
<evidence type="ECO:0000313" key="2">
    <source>
        <dbReference type="EMBL" id="KPL83184.1"/>
    </source>
</evidence>
<accession>A0A0P6YKW0</accession>